<evidence type="ECO:0000313" key="11">
    <source>
        <dbReference type="EMBL" id="KAL2833659.1"/>
    </source>
</evidence>
<evidence type="ECO:0000313" key="12">
    <source>
        <dbReference type="Proteomes" id="UP001610446"/>
    </source>
</evidence>
<dbReference type="InterPro" id="IPR014908">
    <property type="entry name" value="Nucleoporin_Nup133/Nup155_N"/>
</dbReference>
<dbReference type="Gene3D" id="2.130.10.10">
    <property type="entry name" value="YVTN repeat-like/Quinoprotein amine dehydrogenase"/>
    <property type="match status" value="1"/>
</dbReference>
<dbReference type="Pfam" id="PF03177">
    <property type="entry name" value="Nucleoporin_C"/>
    <property type="match status" value="1"/>
</dbReference>
<dbReference type="InterPro" id="IPR015943">
    <property type="entry name" value="WD40/YVTN_repeat-like_dom_sf"/>
</dbReference>
<keyword evidence="3" id="KW-0813">Transport</keyword>
<evidence type="ECO:0000256" key="5">
    <source>
        <dbReference type="ARBA" id="ARBA00022927"/>
    </source>
</evidence>
<dbReference type="Gene3D" id="1.20.58.1380">
    <property type="match status" value="1"/>
</dbReference>
<sequence>MFAPKAATSVASLRNPRRRHRTSSGESIKPPNAKRQRSNLRQDEIFKTADLTERGPDYRSLENPTSIDPAATLTDDGEAQRSIPIRTTKKTETRTGVTINPVVLSKTDFYIVSQLPSLPDQIRNLQSRPSRCYFASCQGYGLVITQSEAIIWPYSVLTSSPPPTDVFRLPIPETHRTSSDLAPLGVVLSTATNSIPGLMILMPQTGNIIYWETVSCAASLGLPRQKQTGIQSFISGMLSGEYATEIVNGEPSGVMVTFSSGRVAHVTLRDSQGKPALTVNFLKNQSNNSGIGFFGGFKNMLGGGFWRKKVAAVRAGESFQRGQRDIIIATSAGLVEIWDTHWNNGSILKRQFDIKDDLRRSLAVHNLDLNDDCETRVWDLVFSAHRQNLDDPQEDSGQSWQVAVLVGLFSGPNLCGVFVVDLNLSESIYILSTNPINLHTLHPSIDELRPRLLIPGPGETAFIVLGQSVLLLSLVGAGTSPNSQLLIDNGQPQSFHDSINFRSEKEYEILGTGSEDKGGGALYPSCLVMIRDFGVIRISALPRQEAASNTENARITAQHKIEQAVFYGTLLGNPLNLSSKGDLDFPIAEIEDATLEISRCLLRSTSKFIPTTAISVEQNLKLRAKALDDLCRLLLEQNKILDRRIWWELLWGAEKIAAQRAIWKLEESARKTKSGGPTFLEHVLGSMSEKFKTKPGPQSDTSDPVRHWFLYDTYRMEHIIPWIYHSIKPQKGNASRQLRRMSEHILEASELSLAVLETAFKYRDEHANRFGIGDGYLEEGVLTTGYEGLPEFWTSYSISYSETGHLLEVELESCRAWIQAPAGGEKSDQQLVGKIARNSARHLRILGQMYSERTRWLSAQDDPKLVDEAISLQGSHNKQRRWHLFKLAGIGQLDDAISIAESFRDMTALVELIIELQDQSKSVIFAQDVAEDSSSGSPTTSTELETKITQYFEKFGDAWADAFFARQISMGQSGILFSMAKFQPFVTRFLHKNPAYSKLGWINDVVGDAEYESAAKTLENLALEQEQDIWSHRVELSLAKLANLATWEKRGPSDSQPLQASVKRLEDLAEMGAVQEVIYAHISPVLQGAIDQKAEIDLAIDHFANAIAQDRPSLHGLLGEALSGVVSRRVLGLDQIVDLLTLMDFGQDSDAGQNDISGREFYLALRVVRLGLYSRGDPNYSIALQKLVWRRCIIGDNWATTGRAVEQMGSESESLLYTTSLFRTLVLCLKDRHTEDSNTPPLYLPASPEEILLNDSDSTLLSSRFRPEQRARITQDLEHENTILTNYMEIGELVFWFKSLVASAEKVTTSSLDAEALPQLVNDAELQHNPPNQTGNPLRKERLSWL</sequence>
<feature type="domain" description="Nucleoporin Nup133/Nup155-like C-terminal" evidence="9">
    <location>
        <begin position="649"/>
        <end position="1299"/>
    </location>
</feature>
<proteinExistence type="inferred from homology"/>
<dbReference type="Pfam" id="PF08801">
    <property type="entry name" value="Nucleoporin_N"/>
    <property type="match status" value="1"/>
</dbReference>
<evidence type="ECO:0000256" key="4">
    <source>
        <dbReference type="ARBA" id="ARBA00022816"/>
    </source>
</evidence>
<dbReference type="PANTHER" id="PTHR13405">
    <property type="entry name" value="NUCLEAR PORE COMPLEX PROTEIN NUP133"/>
    <property type="match status" value="1"/>
</dbReference>
<keyword evidence="4" id="KW-0509">mRNA transport</keyword>
<feature type="region of interest" description="Disordered" evidence="8">
    <location>
        <begin position="1325"/>
        <end position="1346"/>
    </location>
</feature>
<dbReference type="Proteomes" id="UP001610446">
    <property type="component" value="Unassembled WGS sequence"/>
</dbReference>
<keyword evidence="5" id="KW-0653">Protein transport</keyword>
<protein>
    <submittedName>
        <fullName evidence="11">Non-repetitive/WGA-negative nucleoporin C-terminal-domain-containing protein</fullName>
    </submittedName>
</protein>
<dbReference type="EMBL" id="JBFXLU010000236">
    <property type="protein sequence ID" value="KAL2833659.1"/>
    <property type="molecule type" value="Genomic_DNA"/>
</dbReference>
<comment type="subcellular location">
    <subcellularLocation>
        <location evidence="1">Nucleus envelope</location>
    </subcellularLocation>
</comment>
<comment type="caution">
    <text evidence="11">The sequence shown here is derived from an EMBL/GenBank/DDBJ whole genome shotgun (WGS) entry which is preliminary data.</text>
</comment>
<keyword evidence="7" id="KW-0539">Nucleus</keyword>
<keyword evidence="12" id="KW-1185">Reference proteome</keyword>
<comment type="similarity">
    <text evidence="2">Belongs to the nucleoporin Nup133 family.</text>
</comment>
<evidence type="ECO:0000256" key="3">
    <source>
        <dbReference type="ARBA" id="ARBA00022448"/>
    </source>
</evidence>
<evidence type="ECO:0000256" key="2">
    <source>
        <dbReference type="ARBA" id="ARBA00005569"/>
    </source>
</evidence>
<dbReference type="InterPro" id="IPR037624">
    <property type="entry name" value="Nup133-like"/>
</dbReference>
<dbReference type="InterPro" id="IPR007187">
    <property type="entry name" value="Nucleoporin_Nup133/Nup155_C"/>
</dbReference>
<name>A0ABR4J0Y9_9EURO</name>
<evidence type="ECO:0000256" key="7">
    <source>
        <dbReference type="ARBA" id="ARBA00023242"/>
    </source>
</evidence>
<dbReference type="PANTHER" id="PTHR13405:SF11">
    <property type="entry name" value="NUCLEAR PORE COMPLEX PROTEIN NUP133"/>
    <property type="match status" value="1"/>
</dbReference>
<organism evidence="11 12">
    <name type="scientific">Aspergillus pseudoustus</name>
    <dbReference type="NCBI Taxonomy" id="1810923"/>
    <lineage>
        <taxon>Eukaryota</taxon>
        <taxon>Fungi</taxon>
        <taxon>Dikarya</taxon>
        <taxon>Ascomycota</taxon>
        <taxon>Pezizomycotina</taxon>
        <taxon>Eurotiomycetes</taxon>
        <taxon>Eurotiomycetidae</taxon>
        <taxon>Eurotiales</taxon>
        <taxon>Aspergillaceae</taxon>
        <taxon>Aspergillus</taxon>
        <taxon>Aspergillus subgen. Nidulantes</taxon>
    </lineage>
</organism>
<evidence type="ECO:0000256" key="1">
    <source>
        <dbReference type="ARBA" id="ARBA00004259"/>
    </source>
</evidence>
<evidence type="ECO:0000259" key="9">
    <source>
        <dbReference type="Pfam" id="PF03177"/>
    </source>
</evidence>
<feature type="region of interest" description="Disordered" evidence="8">
    <location>
        <begin position="1"/>
        <end position="89"/>
    </location>
</feature>
<evidence type="ECO:0000256" key="8">
    <source>
        <dbReference type="SAM" id="MobiDB-lite"/>
    </source>
</evidence>
<feature type="domain" description="Nucleoporin Nup133/Nup155-like N-terminal" evidence="10">
    <location>
        <begin position="106"/>
        <end position="537"/>
    </location>
</feature>
<accession>A0ABR4J0Y9</accession>
<dbReference type="SUPFAM" id="SSF117289">
    <property type="entry name" value="Nucleoporin domain"/>
    <property type="match status" value="1"/>
</dbReference>
<feature type="compositionally biased region" description="Basic and acidic residues" evidence="8">
    <location>
        <begin position="40"/>
        <end position="60"/>
    </location>
</feature>
<evidence type="ECO:0000259" key="10">
    <source>
        <dbReference type="Pfam" id="PF08801"/>
    </source>
</evidence>
<gene>
    <name evidence="11" type="ORF">BJY01DRAFT_90450</name>
</gene>
<keyword evidence="6" id="KW-0811">Translocation</keyword>
<evidence type="ECO:0000256" key="6">
    <source>
        <dbReference type="ARBA" id="ARBA00023010"/>
    </source>
</evidence>
<reference evidence="11 12" key="1">
    <citation type="submission" date="2024-07" db="EMBL/GenBank/DDBJ databases">
        <title>Section-level genome sequencing and comparative genomics of Aspergillus sections Usti and Cavernicolus.</title>
        <authorList>
            <consortium name="Lawrence Berkeley National Laboratory"/>
            <person name="Nybo J.L."/>
            <person name="Vesth T.C."/>
            <person name="Theobald S."/>
            <person name="Frisvad J.C."/>
            <person name="Larsen T.O."/>
            <person name="Kjaerboelling I."/>
            <person name="Rothschild-Mancinelli K."/>
            <person name="Lyhne E.K."/>
            <person name="Kogle M.E."/>
            <person name="Barry K."/>
            <person name="Clum A."/>
            <person name="Na H."/>
            <person name="Ledsgaard L."/>
            <person name="Lin J."/>
            <person name="Lipzen A."/>
            <person name="Kuo A."/>
            <person name="Riley R."/>
            <person name="Mondo S."/>
            <person name="Labutti K."/>
            <person name="Haridas S."/>
            <person name="Pangalinan J."/>
            <person name="Salamov A.A."/>
            <person name="Simmons B.A."/>
            <person name="Magnuson J.K."/>
            <person name="Chen J."/>
            <person name="Drula E."/>
            <person name="Henrissat B."/>
            <person name="Wiebenga A."/>
            <person name="Lubbers R.J."/>
            <person name="Gomes A.C."/>
            <person name="Makela M.R."/>
            <person name="Stajich J."/>
            <person name="Grigoriev I.V."/>
            <person name="Mortensen U.H."/>
            <person name="De Vries R.P."/>
            <person name="Baker S.E."/>
            <person name="Andersen M.R."/>
        </authorList>
    </citation>
    <scope>NUCLEOTIDE SEQUENCE [LARGE SCALE GENOMIC DNA]</scope>
    <source>
        <strain evidence="11 12">CBS 123904</strain>
    </source>
</reference>